<dbReference type="SUPFAM" id="SSF53756">
    <property type="entry name" value="UDP-Glycosyltransferase/glycogen phosphorylase"/>
    <property type="match status" value="1"/>
</dbReference>
<sequence>MEKNHKQMNLLMITRKIDKDDWLAGHSYEWAKNISEQLKTKNAKLKIICLEKGNTEGLDAEVYSLGKELGNSRWKRFWKFQRLAAKLVKEVDGVFAHQNPEYALWVSPWTFLYRKKLVSWYTHKAITWRSRLMLVVSDKVLTASEKSFRIRSPKVQITGHGIDVEKFTRPRLADNVAEGFHLPRGGLKASVTSGIYGSSEDEEIRKFKIVSVGRISPVKDLETLILAVRNLVRERKVENVHLDIIGGVGLTEHKNYLQSLEQIVGKSQLEDYISFKGSVPHSRLPEIYQNADLCVNLSQTGSLDKAVLEAMACECPIITSNEAFFEMLRSYEDLVVTQSNDSSSLSKKISQIIELKKADKETLTANLRNIVVTDHSLDKLAEKIVSAF</sequence>
<keyword evidence="1" id="KW-0808">Transferase</keyword>
<evidence type="ECO:0000313" key="4">
    <source>
        <dbReference type="Proteomes" id="UP000230557"/>
    </source>
</evidence>
<dbReference type="EMBL" id="PFAJ01000006">
    <property type="protein sequence ID" value="PIR97606.1"/>
    <property type="molecule type" value="Genomic_DNA"/>
</dbReference>
<name>A0A2H0VET8_9BACT</name>
<comment type="caution">
    <text evidence="3">The sequence shown here is derived from an EMBL/GenBank/DDBJ whole genome shotgun (WGS) entry which is preliminary data.</text>
</comment>
<proteinExistence type="predicted"/>
<gene>
    <name evidence="3" type="ORF">COT91_00440</name>
</gene>
<feature type="domain" description="Glycosyl transferase family 1" evidence="2">
    <location>
        <begin position="205"/>
        <end position="360"/>
    </location>
</feature>
<dbReference type="AlphaFoldDB" id="A0A2H0VET8"/>
<protein>
    <recommendedName>
        <fullName evidence="2">Glycosyl transferase family 1 domain-containing protein</fullName>
    </recommendedName>
</protein>
<evidence type="ECO:0000259" key="2">
    <source>
        <dbReference type="Pfam" id="PF00534"/>
    </source>
</evidence>
<dbReference type="GO" id="GO:0016757">
    <property type="term" value="F:glycosyltransferase activity"/>
    <property type="evidence" value="ECO:0007669"/>
    <property type="project" value="InterPro"/>
</dbReference>
<evidence type="ECO:0000313" key="3">
    <source>
        <dbReference type="EMBL" id="PIR97606.1"/>
    </source>
</evidence>
<dbReference type="CDD" id="cd03801">
    <property type="entry name" value="GT4_PimA-like"/>
    <property type="match status" value="1"/>
</dbReference>
<reference evidence="4" key="1">
    <citation type="submission" date="2017-09" db="EMBL/GenBank/DDBJ databases">
        <title>Depth-based differentiation of microbial function through sediment-hosted aquifers and enrichment of novel symbionts in the deep terrestrial subsurface.</title>
        <authorList>
            <person name="Probst A.J."/>
            <person name="Ladd B."/>
            <person name="Jarett J.K."/>
            <person name="Geller-Mcgrath D.E."/>
            <person name="Sieber C.M.K."/>
            <person name="Emerson J.B."/>
            <person name="Anantharaman K."/>
            <person name="Thomas B.C."/>
            <person name="Malmstrom R."/>
            <person name="Stieglmeier M."/>
            <person name="Klingl A."/>
            <person name="Woyke T."/>
            <person name="Ryan C.M."/>
            <person name="Banfield J.F."/>
        </authorList>
    </citation>
    <scope>NUCLEOTIDE SEQUENCE [LARGE SCALE GENOMIC DNA]</scope>
</reference>
<evidence type="ECO:0000256" key="1">
    <source>
        <dbReference type="ARBA" id="ARBA00022679"/>
    </source>
</evidence>
<dbReference type="Proteomes" id="UP000230557">
    <property type="component" value="Unassembled WGS sequence"/>
</dbReference>
<dbReference type="InterPro" id="IPR001296">
    <property type="entry name" value="Glyco_trans_1"/>
</dbReference>
<dbReference type="PANTHER" id="PTHR46401">
    <property type="entry name" value="GLYCOSYLTRANSFERASE WBBK-RELATED"/>
    <property type="match status" value="1"/>
</dbReference>
<organism evidence="3 4">
    <name type="scientific">Candidatus Doudnabacteria bacterium CG10_big_fil_rev_8_21_14_0_10_41_10</name>
    <dbReference type="NCBI Taxonomy" id="1974551"/>
    <lineage>
        <taxon>Bacteria</taxon>
        <taxon>Candidatus Doudnaibacteriota</taxon>
    </lineage>
</organism>
<dbReference type="Gene3D" id="3.40.50.2000">
    <property type="entry name" value="Glycogen Phosphorylase B"/>
    <property type="match status" value="1"/>
</dbReference>
<accession>A0A2H0VET8</accession>
<dbReference type="PANTHER" id="PTHR46401:SF2">
    <property type="entry name" value="GLYCOSYLTRANSFERASE WBBK-RELATED"/>
    <property type="match status" value="1"/>
</dbReference>
<dbReference type="Pfam" id="PF00534">
    <property type="entry name" value="Glycos_transf_1"/>
    <property type="match status" value="1"/>
</dbReference>